<feature type="region of interest" description="Disordered" evidence="1">
    <location>
        <begin position="1"/>
        <end position="21"/>
    </location>
</feature>
<dbReference type="Pfam" id="PF00651">
    <property type="entry name" value="BTB"/>
    <property type="match status" value="1"/>
</dbReference>
<comment type="caution">
    <text evidence="3">The sequence shown here is derived from an EMBL/GenBank/DDBJ whole genome shotgun (WGS) entry which is preliminary data.</text>
</comment>
<protein>
    <recommendedName>
        <fullName evidence="2">BTB domain-containing protein</fullName>
    </recommendedName>
</protein>
<name>A0AA39ZXV0_9PEZI</name>
<evidence type="ECO:0000313" key="3">
    <source>
        <dbReference type="EMBL" id="KAK0705596.1"/>
    </source>
</evidence>
<feature type="compositionally biased region" description="Low complexity" evidence="1">
    <location>
        <begin position="1"/>
        <end position="14"/>
    </location>
</feature>
<reference evidence="3" key="1">
    <citation type="submission" date="2023-06" db="EMBL/GenBank/DDBJ databases">
        <title>Genome-scale phylogeny and comparative genomics of the fungal order Sordariales.</title>
        <authorList>
            <consortium name="Lawrence Berkeley National Laboratory"/>
            <person name="Hensen N."/>
            <person name="Bonometti L."/>
            <person name="Westerberg I."/>
            <person name="Brannstrom I.O."/>
            <person name="Guillou S."/>
            <person name="Cros-Aarteil S."/>
            <person name="Calhoun S."/>
            <person name="Haridas S."/>
            <person name="Kuo A."/>
            <person name="Mondo S."/>
            <person name="Pangilinan J."/>
            <person name="Riley R."/>
            <person name="Labutti K."/>
            <person name="Andreopoulos B."/>
            <person name="Lipzen A."/>
            <person name="Chen C."/>
            <person name="Yanf M."/>
            <person name="Daum C."/>
            <person name="Ng V."/>
            <person name="Clum A."/>
            <person name="Steindorff A."/>
            <person name="Ohm R."/>
            <person name="Martin F."/>
            <person name="Silar P."/>
            <person name="Natvig D."/>
            <person name="Lalanne C."/>
            <person name="Gautier V."/>
            <person name="Ament-Velasquez S.L."/>
            <person name="Kruys A."/>
            <person name="Hutchinson M.I."/>
            <person name="Powell A.J."/>
            <person name="Barry K."/>
            <person name="Miller A.N."/>
            <person name="Grigoriev I.V."/>
            <person name="Debuchy R."/>
            <person name="Gladieux P."/>
            <person name="Thoren M.H."/>
            <person name="Johannesson H."/>
        </authorList>
    </citation>
    <scope>NUCLEOTIDE SEQUENCE</scope>
    <source>
        <strain evidence="3">SMH4607-1</strain>
    </source>
</reference>
<keyword evidence="4" id="KW-1185">Reference proteome</keyword>
<evidence type="ECO:0000259" key="2">
    <source>
        <dbReference type="PROSITE" id="PS50097"/>
    </source>
</evidence>
<evidence type="ECO:0000256" key="1">
    <source>
        <dbReference type="SAM" id="MobiDB-lite"/>
    </source>
</evidence>
<dbReference type="EMBL" id="JAUKUA010000007">
    <property type="protein sequence ID" value="KAK0705596.1"/>
    <property type="molecule type" value="Genomic_DNA"/>
</dbReference>
<accession>A0AA39ZXV0</accession>
<organism evidence="3 4">
    <name type="scientific">Lasiosphaeris hirsuta</name>
    <dbReference type="NCBI Taxonomy" id="260670"/>
    <lineage>
        <taxon>Eukaryota</taxon>
        <taxon>Fungi</taxon>
        <taxon>Dikarya</taxon>
        <taxon>Ascomycota</taxon>
        <taxon>Pezizomycotina</taxon>
        <taxon>Sordariomycetes</taxon>
        <taxon>Sordariomycetidae</taxon>
        <taxon>Sordariales</taxon>
        <taxon>Lasiosphaeriaceae</taxon>
        <taxon>Lasiosphaeris</taxon>
    </lineage>
</organism>
<feature type="domain" description="BTB" evidence="2">
    <location>
        <begin position="81"/>
        <end position="152"/>
    </location>
</feature>
<proteinExistence type="predicted"/>
<evidence type="ECO:0000313" key="4">
    <source>
        <dbReference type="Proteomes" id="UP001172102"/>
    </source>
</evidence>
<sequence>MQSTVTSSPSATTTDGKATAEPCSTMLDRYLEAPLRSLEKLSLGGARSSSKIKKAKARKARKYLGDWDKTWDEVKGSGITHSMLFRIYIGPQKREFAIHSALMADQSAAFDQPVNGSFKEARDFHVELDDVDEETLLCFFQYAYTGEYVGEALVHE</sequence>
<dbReference type="PROSITE" id="PS50097">
    <property type="entry name" value="BTB"/>
    <property type="match status" value="1"/>
</dbReference>
<dbReference type="Gene3D" id="3.30.710.10">
    <property type="entry name" value="Potassium Channel Kv1.1, Chain A"/>
    <property type="match status" value="1"/>
</dbReference>
<gene>
    <name evidence="3" type="ORF">B0H67DRAFT_687730</name>
</gene>
<dbReference type="SUPFAM" id="SSF54695">
    <property type="entry name" value="POZ domain"/>
    <property type="match status" value="1"/>
</dbReference>
<dbReference type="PANTHER" id="PTHR47843">
    <property type="entry name" value="BTB DOMAIN-CONTAINING PROTEIN-RELATED"/>
    <property type="match status" value="1"/>
</dbReference>
<dbReference type="AlphaFoldDB" id="A0AA39ZXV0"/>
<dbReference type="Proteomes" id="UP001172102">
    <property type="component" value="Unassembled WGS sequence"/>
</dbReference>
<dbReference type="InterPro" id="IPR011333">
    <property type="entry name" value="SKP1/BTB/POZ_sf"/>
</dbReference>
<dbReference type="PANTHER" id="PTHR47843:SF2">
    <property type="entry name" value="BTB DOMAIN-CONTAINING PROTEIN"/>
    <property type="match status" value="1"/>
</dbReference>
<dbReference type="InterPro" id="IPR000210">
    <property type="entry name" value="BTB/POZ_dom"/>
</dbReference>
<dbReference type="CDD" id="cd18186">
    <property type="entry name" value="BTB_POZ_ZBTB_KLHL-like"/>
    <property type="match status" value="1"/>
</dbReference>